<feature type="compositionally biased region" description="Acidic residues" evidence="2">
    <location>
        <begin position="34"/>
        <end position="43"/>
    </location>
</feature>
<feature type="region of interest" description="Disordered" evidence="2">
    <location>
        <begin position="309"/>
        <end position="348"/>
    </location>
</feature>
<feature type="compositionally biased region" description="Low complexity" evidence="2">
    <location>
        <begin position="1980"/>
        <end position="1993"/>
    </location>
</feature>
<dbReference type="InterPro" id="IPR000198">
    <property type="entry name" value="RhoGAP_dom"/>
</dbReference>
<feature type="region of interest" description="Disordered" evidence="2">
    <location>
        <begin position="1507"/>
        <end position="1529"/>
    </location>
</feature>
<feature type="compositionally biased region" description="Polar residues" evidence="2">
    <location>
        <begin position="1218"/>
        <end position="1228"/>
    </location>
</feature>
<dbReference type="Pfam" id="PF22286">
    <property type="entry name" value="RHG20_PH"/>
    <property type="match status" value="1"/>
</dbReference>
<dbReference type="SMART" id="SM00324">
    <property type="entry name" value="RhoGAP"/>
    <property type="match status" value="1"/>
</dbReference>
<dbReference type="Pfam" id="PF00620">
    <property type="entry name" value="RhoGAP"/>
    <property type="match status" value="1"/>
</dbReference>
<dbReference type="SUPFAM" id="SSF50729">
    <property type="entry name" value="PH domain-like"/>
    <property type="match status" value="1"/>
</dbReference>
<feature type="compositionally biased region" description="Polar residues" evidence="2">
    <location>
        <begin position="330"/>
        <end position="346"/>
    </location>
</feature>
<dbReference type="InterPro" id="IPR000159">
    <property type="entry name" value="RA_dom"/>
</dbReference>
<dbReference type="GO" id="GO:0007165">
    <property type="term" value="P:signal transduction"/>
    <property type="evidence" value="ECO:0007669"/>
    <property type="project" value="InterPro"/>
</dbReference>
<dbReference type="InterPro" id="IPR047887">
    <property type="entry name" value="ARHGAP20_PH"/>
</dbReference>
<evidence type="ECO:0000259" key="4">
    <source>
        <dbReference type="PROSITE" id="PS50238"/>
    </source>
</evidence>
<feature type="compositionally biased region" description="Polar residues" evidence="2">
    <location>
        <begin position="46"/>
        <end position="56"/>
    </location>
</feature>
<feature type="compositionally biased region" description="Polar residues" evidence="2">
    <location>
        <begin position="113"/>
        <end position="131"/>
    </location>
</feature>
<evidence type="ECO:0000256" key="2">
    <source>
        <dbReference type="SAM" id="MobiDB-lite"/>
    </source>
</evidence>
<dbReference type="PANTHER" id="PTHR23179">
    <property type="entry name" value="T-CELL ACTIVATION RHO GTPASE ACTIVATING PROTEIN-RELATED"/>
    <property type="match status" value="1"/>
</dbReference>
<protein>
    <submittedName>
        <fullName evidence="5">Uncharacterized protein</fullName>
    </submittedName>
</protein>
<dbReference type="InterPro" id="IPR008936">
    <property type="entry name" value="Rho_GTPase_activation_prot"/>
</dbReference>
<dbReference type="Pfam" id="PF00788">
    <property type="entry name" value="RA"/>
    <property type="match status" value="1"/>
</dbReference>
<dbReference type="GO" id="GO:0005096">
    <property type="term" value="F:GTPase activator activity"/>
    <property type="evidence" value="ECO:0007669"/>
    <property type="project" value="UniProtKB-KW"/>
</dbReference>
<dbReference type="EMBL" id="CAXITT010000782">
    <property type="protein sequence ID" value="CAL1546174.1"/>
    <property type="molecule type" value="Genomic_DNA"/>
</dbReference>
<dbReference type="PROSITE" id="PS50003">
    <property type="entry name" value="PH_DOMAIN"/>
    <property type="match status" value="1"/>
</dbReference>
<dbReference type="Gene3D" id="1.10.555.10">
    <property type="entry name" value="Rho GTPase activation protein"/>
    <property type="match status" value="1"/>
</dbReference>
<dbReference type="FunFam" id="2.30.29.30:FF:000217">
    <property type="entry name" value="Rho GTPase activating protein 20"/>
    <property type="match status" value="1"/>
</dbReference>
<dbReference type="Proteomes" id="UP001497497">
    <property type="component" value="Unassembled WGS sequence"/>
</dbReference>
<reference evidence="5 6" key="1">
    <citation type="submission" date="2024-04" db="EMBL/GenBank/DDBJ databases">
        <authorList>
            <consortium name="Genoscope - CEA"/>
            <person name="William W."/>
        </authorList>
    </citation>
    <scope>NUCLEOTIDE SEQUENCE [LARGE SCALE GENOMIC DNA]</scope>
</reference>
<evidence type="ECO:0000313" key="5">
    <source>
        <dbReference type="EMBL" id="CAL1546174.1"/>
    </source>
</evidence>
<feature type="compositionally biased region" description="Polar residues" evidence="2">
    <location>
        <begin position="65"/>
        <end position="82"/>
    </location>
</feature>
<keyword evidence="6" id="KW-1185">Reference proteome</keyword>
<feature type="region of interest" description="Disordered" evidence="2">
    <location>
        <begin position="1952"/>
        <end position="2015"/>
    </location>
</feature>
<sequence>MAFFGRYESAPTLLNVGNTYQVMPQKSPSSVDTNSDEDEEYETDGSRSFDSNTQAPPTDARSIETDTTSGHSSTISELNSPSMELENKPRKKHKAPQPPHKKSKSLFKRSDPTEPTLSGLETKSNLSPAKSTDSEIFVPESARGSNFAGELAGAEDRSQSSSLAKTTRSPRDRSRLNKFRDAFRSPQIGRSKSRKDKTDADRLRIPRTKDDSGASPRLRKSKNESVTSSPRVYFDPVPEMSDWIIAQGYEDLEEELEFEIKRIPDYQNYLNELLTEANQTHDDPELISVKEKIHLMISEIGNDFISYYSRMDPSDDTPSQNEARKRKTSSDNLNRTAPPSADVTSKTLDDVKVTRGKGFSARRKSAPSALLFKSVPSSRSKGTGSFWSNVTEGKVDLEAIKGIKLSTADSSRMLAMEGVVQLATGMQSQDRYLFLFNDLLLIAKQKSNTAFKLKSKIPLCDMWIASCLEEVSELTKPMDRSFVIGWPTTNVVATFPKQEVKDDWLQNLSGRITGEKLKDEGKVLQIKVAPKDVDAGSAKVCEVSINNVTQAKDVVLACLPQLDISENLAKDYQLWVLSGKDGTPYPLIGHETPFSIKVSQVRELTKSRSQYDIDNLTTKGSPEESTSSGQKCEFFLKQKKTPKQHHLENSAFQKSMKKNKRSQNFINSIFKRIRPTQPQVFGQPLAEICNENENYDPPESIISLMVLVYQRGPCISGILRRGNNASLGREIREKIDNGVKINIEDHQAPTAASVFKEFIRCIPEGLLLNELHDEWIKIKKEDIDVDKIRQIKMILDKLPPAHYRLLKLTICLLQHLAKHSQQTQMGPSNLATCIAPSFCSSEVRDTHHGKNTNASLQKSVFEITNIFTPLISFMITKHTDIFGQDVLTMFEKYGCQASPELSLTEEKHDSQNHQLPVNFEFEEEEKNNNEEITLKNHSKDIQHYKEKLQHFQRDSNSGTDSDSMHSYLGGPDTGIGMRHDDSSIDSLVDKDYFPSEMESSPKAAKSHLSPSNLSRDSGLTMSDTQLYDEETYHTDVSGKSFQQRTEQEEHNPFFFPKKYAKVPRQESDHFTSQLSNSKLNASTTLLESHSFDAQPSALAYHHLSKHKSSESLEGFEQRSPQDFQNLQIKSDMGTIMKSESGTHLFVSEDNPPRNDLPASFGGKPQHRFLRQSPVSENTPPVSPRSQYSQSSLGSFFSGSYQSLSGESSIYSVPHTPDEAQSQTFTWRSDTETSNKLFTGRSQINDVTHAYQDATSYSKLSPHDATKDRAIHSFSSLHAYSSVPESNKYKSSRKAHETEEFPFSHKLSLALPPDDLSFDQTSISLPPHSNKMNTSHKKSLPFDHTKGSPPPNVVLQSFQVPHQKRLSPFNQRLNADYLHEQPVNSSKNVVSALQDEPQAVKPKQPPTVNSMIHPESVLTSNTAHHYKSKSSGKNFPSYAHAQHSNATPKIERPQRPPSYQRAIQRNFMLKHNVPVDITTDDTERQKEISARAKALYEKSLEIYDAQRQAKSHDFKQVESSMTAEDKTSRLHDAQLGKNSQFTSDNCQMSQNSSYFRDDLSKHPNKLVSLSRNDSKLSDITSSSESSVSTLGKHSDSFGGCSDISSVSSATMSSTSSDKISVINQTALDSNVGHVLTENYEDHMNQKNIQSVEQDKDIRNVNSNADTNVASKKTPRQMYLESIQQFEDKGTKLSSKLSFSSSNVHSEIFQSNTFPSVNPLINGPLSESRSRAKPPNVALHRSQSDSAEHTNQMEGNNFEKQRPSVKYLKREETNKRFEKRKDKTHQLEHSPRIKQPTDTDAKTSQSTIKSERRLNFLKAKSYFHQSTDTLSSTAVSPISIQHSSSLSSIPSLYTKENQQSLLKSATVPVNTSADLAITQRTLPSKFSISQFQTTKKTTQTTRENRQDLPWSVKDLTSKWDKNGANASEKIISKNNLNSPPYHFRKFQEFSPVITPKKSPQHEASAKSPAMSGVFRQSGPQTNLSSRSSNDKSSSPLDKRSTESPDEIISDNAKITYI</sequence>
<feature type="domain" description="Rho-GAP" evidence="4">
    <location>
        <begin position="683"/>
        <end position="882"/>
    </location>
</feature>
<feature type="region of interest" description="Disordered" evidence="2">
    <location>
        <begin position="948"/>
        <end position="982"/>
    </location>
</feature>
<accession>A0AAV2ILU0</accession>
<feature type="region of interest" description="Disordered" evidence="2">
    <location>
        <begin position="1144"/>
        <end position="1190"/>
    </location>
</feature>
<evidence type="ECO:0000256" key="1">
    <source>
        <dbReference type="ARBA" id="ARBA00022468"/>
    </source>
</evidence>
<proteinExistence type="predicted"/>
<feature type="compositionally biased region" description="Basic residues" evidence="2">
    <location>
        <begin position="89"/>
        <end position="107"/>
    </location>
</feature>
<feature type="region of interest" description="Disordered" evidence="2">
    <location>
        <begin position="1718"/>
        <end position="1807"/>
    </location>
</feature>
<dbReference type="SUPFAM" id="SSF48350">
    <property type="entry name" value="GTPase activation domain, GAP"/>
    <property type="match status" value="1"/>
</dbReference>
<feature type="region of interest" description="Disordered" evidence="2">
    <location>
        <begin position="1"/>
        <end position="233"/>
    </location>
</feature>
<dbReference type="PROSITE" id="PS50238">
    <property type="entry name" value="RHOGAP"/>
    <property type="match status" value="1"/>
</dbReference>
<evidence type="ECO:0000313" key="6">
    <source>
        <dbReference type="Proteomes" id="UP001497497"/>
    </source>
</evidence>
<dbReference type="CDD" id="cd13319">
    <property type="entry name" value="PH_RARhoGAP"/>
    <property type="match status" value="1"/>
</dbReference>
<feature type="compositionally biased region" description="Basic and acidic residues" evidence="2">
    <location>
        <begin position="1755"/>
        <end position="1799"/>
    </location>
</feature>
<dbReference type="Gene3D" id="2.30.29.30">
    <property type="entry name" value="Pleckstrin-homology domain (PH domain)/Phosphotyrosine-binding domain (PTB)"/>
    <property type="match status" value="1"/>
</dbReference>
<organism evidence="5 6">
    <name type="scientific">Lymnaea stagnalis</name>
    <name type="common">Great pond snail</name>
    <name type="synonym">Helix stagnalis</name>
    <dbReference type="NCBI Taxonomy" id="6523"/>
    <lineage>
        <taxon>Eukaryota</taxon>
        <taxon>Metazoa</taxon>
        <taxon>Spiralia</taxon>
        <taxon>Lophotrochozoa</taxon>
        <taxon>Mollusca</taxon>
        <taxon>Gastropoda</taxon>
        <taxon>Heterobranchia</taxon>
        <taxon>Euthyneura</taxon>
        <taxon>Panpulmonata</taxon>
        <taxon>Hygrophila</taxon>
        <taxon>Lymnaeoidea</taxon>
        <taxon>Lymnaeidae</taxon>
        <taxon>Lymnaea</taxon>
    </lineage>
</organism>
<feature type="region of interest" description="Disordered" evidence="2">
    <location>
        <begin position="1208"/>
        <end position="1228"/>
    </location>
</feature>
<feature type="compositionally biased region" description="Polar residues" evidence="2">
    <location>
        <begin position="1008"/>
        <end position="1019"/>
    </location>
</feature>
<dbReference type="SMART" id="SM00233">
    <property type="entry name" value="PH"/>
    <property type="match status" value="1"/>
</dbReference>
<dbReference type="PANTHER" id="PTHR23179:SF3">
    <property type="entry name" value="RHO GTPASE-ACTIVATING PROTEIN 20"/>
    <property type="match status" value="1"/>
</dbReference>
<feature type="compositionally biased region" description="Basic and acidic residues" evidence="2">
    <location>
        <begin position="169"/>
        <end position="183"/>
    </location>
</feature>
<dbReference type="InterPro" id="IPR011993">
    <property type="entry name" value="PH-like_dom_sf"/>
</dbReference>
<feature type="region of interest" description="Disordered" evidence="2">
    <location>
        <begin position="994"/>
        <end position="1019"/>
    </location>
</feature>
<feature type="region of interest" description="Disordered" evidence="2">
    <location>
        <begin position="1571"/>
        <end position="1594"/>
    </location>
</feature>
<feature type="compositionally biased region" description="Low complexity" evidence="2">
    <location>
        <begin position="1576"/>
        <end position="1587"/>
    </location>
</feature>
<dbReference type="InterPro" id="IPR001849">
    <property type="entry name" value="PH_domain"/>
</dbReference>
<keyword evidence="1" id="KW-0343">GTPase activation</keyword>
<evidence type="ECO:0000259" key="3">
    <source>
        <dbReference type="PROSITE" id="PS50003"/>
    </source>
</evidence>
<feature type="domain" description="PH" evidence="3">
    <location>
        <begin position="413"/>
        <end position="513"/>
    </location>
</feature>
<gene>
    <name evidence="5" type="ORF">GSLYS_00019551001</name>
</gene>
<feature type="compositionally biased region" description="Polar residues" evidence="2">
    <location>
        <begin position="15"/>
        <end position="33"/>
    </location>
</feature>
<comment type="caution">
    <text evidence="5">The sequence shown here is derived from an EMBL/GenBank/DDBJ whole genome shotgun (WGS) entry which is preliminary data.</text>
</comment>
<feature type="compositionally biased region" description="Basic and acidic residues" evidence="2">
    <location>
        <begin position="196"/>
        <end position="212"/>
    </location>
</feature>
<name>A0AAV2ILU0_LYMST</name>